<dbReference type="EMBL" id="BKAL01000015">
    <property type="protein sequence ID" value="GEP70694.1"/>
    <property type="molecule type" value="Genomic_DNA"/>
</dbReference>
<gene>
    <name evidence="1" type="ORF">CSO01_34090</name>
</gene>
<dbReference type="Proteomes" id="UP000321798">
    <property type="component" value="Unassembled WGS sequence"/>
</dbReference>
<proteinExistence type="predicted"/>
<protein>
    <submittedName>
        <fullName evidence="1">Uncharacterized protein</fullName>
    </submittedName>
</protein>
<comment type="caution">
    <text evidence="1">The sequence shown here is derived from an EMBL/GenBank/DDBJ whole genome shotgun (WGS) entry which is preliminary data.</text>
</comment>
<name>A0A512PHL9_9CELL</name>
<sequence>MGRVPSVSGPTPDAADLHRASCTALPAPTGELALSMTPYPFGDALLRELQVLLHPWGVQSLDDADLDAMTSPGSTYALVRVEVLVPTDVRATVLVGWVPRGQTWQEAVDAILGWLPGAVLDERDAGAVHWGSRTPGWTPTARWVAAAPGGYWRERDQS</sequence>
<organism evidence="1 2">
    <name type="scientific">Cellulomonas soli</name>
    <dbReference type="NCBI Taxonomy" id="931535"/>
    <lineage>
        <taxon>Bacteria</taxon>
        <taxon>Bacillati</taxon>
        <taxon>Actinomycetota</taxon>
        <taxon>Actinomycetes</taxon>
        <taxon>Micrococcales</taxon>
        <taxon>Cellulomonadaceae</taxon>
        <taxon>Cellulomonas</taxon>
    </lineage>
</organism>
<reference evidence="1 2" key="1">
    <citation type="submission" date="2019-07" db="EMBL/GenBank/DDBJ databases">
        <title>Whole genome shotgun sequence of Cellulomonas soli NBRC 109434.</title>
        <authorList>
            <person name="Hosoyama A."/>
            <person name="Uohara A."/>
            <person name="Ohji S."/>
            <person name="Ichikawa N."/>
        </authorList>
    </citation>
    <scope>NUCLEOTIDE SEQUENCE [LARGE SCALE GENOMIC DNA]</scope>
    <source>
        <strain evidence="1 2">NBRC 109434</strain>
    </source>
</reference>
<accession>A0A512PHL9</accession>
<evidence type="ECO:0000313" key="1">
    <source>
        <dbReference type="EMBL" id="GEP70694.1"/>
    </source>
</evidence>
<evidence type="ECO:0000313" key="2">
    <source>
        <dbReference type="Proteomes" id="UP000321798"/>
    </source>
</evidence>
<dbReference type="AlphaFoldDB" id="A0A512PHL9"/>
<keyword evidence="2" id="KW-1185">Reference proteome</keyword>